<accession>A0A7W5FLT4</accession>
<dbReference type="SUPFAM" id="SSF52540">
    <property type="entry name" value="P-loop containing nucleoside triphosphate hydrolases"/>
    <property type="match status" value="1"/>
</dbReference>
<evidence type="ECO:0000259" key="7">
    <source>
        <dbReference type="PROSITE" id="PS51194"/>
    </source>
</evidence>
<dbReference type="InterPro" id="IPR001650">
    <property type="entry name" value="Helicase_C-like"/>
</dbReference>
<feature type="domain" description="Helicase ATP-binding" evidence="6">
    <location>
        <begin position="14"/>
        <end position="178"/>
    </location>
</feature>
<dbReference type="SMART" id="SM00847">
    <property type="entry name" value="HA2"/>
    <property type="match status" value="1"/>
</dbReference>
<dbReference type="GO" id="GO:0003676">
    <property type="term" value="F:nucleic acid binding"/>
    <property type="evidence" value="ECO:0007669"/>
    <property type="project" value="InterPro"/>
</dbReference>
<evidence type="ECO:0000256" key="1">
    <source>
        <dbReference type="ARBA" id="ARBA00022741"/>
    </source>
</evidence>
<dbReference type="InterPro" id="IPR013689">
    <property type="entry name" value="RNA_helicase_ATP-dep_HrpB_C"/>
</dbReference>
<keyword evidence="4" id="KW-0067">ATP-binding</keyword>
<dbReference type="NCBIfam" id="TIGR01970">
    <property type="entry name" value="DEAH_box_HrpB"/>
    <property type="match status" value="1"/>
</dbReference>
<dbReference type="PIRSF" id="PIRSF005496">
    <property type="entry name" value="ATP_hel_hrpB"/>
    <property type="match status" value="1"/>
</dbReference>
<evidence type="ECO:0000256" key="4">
    <source>
        <dbReference type="ARBA" id="ARBA00022840"/>
    </source>
</evidence>
<dbReference type="EMBL" id="JACHXK010000002">
    <property type="protein sequence ID" value="MBB3109496.1"/>
    <property type="molecule type" value="Genomic_DNA"/>
</dbReference>
<dbReference type="Pfam" id="PF00270">
    <property type="entry name" value="DEAD"/>
    <property type="match status" value="1"/>
</dbReference>
<dbReference type="PANTHER" id="PTHR43519">
    <property type="entry name" value="ATP-DEPENDENT RNA HELICASE HRPB"/>
    <property type="match status" value="1"/>
</dbReference>
<dbReference type="InterPro" id="IPR049614">
    <property type="entry name" value="HrpB_DEXH"/>
</dbReference>
<keyword evidence="9" id="KW-1185">Reference proteome</keyword>
<dbReference type="GO" id="GO:0005524">
    <property type="term" value="F:ATP binding"/>
    <property type="evidence" value="ECO:0007669"/>
    <property type="project" value="UniProtKB-KW"/>
</dbReference>
<dbReference type="InterPro" id="IPR007502">
    <property type="entry name" value="Helicase-assoc_dom"/>
</dbReference>
<dbReference type="FunFam" id="3.40.50.300:FF:002125">
    <property type="entry name" value="ATP-dependent helicase HrpB"/>
    <property type="match status" value="1"/>
</dbReference>
<dbReference type="GO" id="GO:0003724">
    <property type="term" value="F:RNA helicase activity"/>
    <property type="evidence" value="ECO:0007669"/>
    <property type="project" value="UniProtKB-EC"/>
</dbReference>
<dbReference type="Pfam" id="PF08482">
    <property type="entry name" value="HrpB_C"/>
    <property type="match status" value="1"/>
</dbReference>
<evidence type="ECO:0000313" key="9">
    <source>
        <dbReference type="Proteomes" id="UP000570361"/>
    </source>
</evidence>
<evidence type="ECO:0000256" key="2">
    <source>
        <dbReference type="ARBA" id="ARBA00022801"/>
    </source>
</evidence>
<dbReference type="AlphaFoldDB" id="A0A7W5FLT4"/>
<dbReference type="SMART" id="SM00490">
    <property type="entry name" value="HELICc"/>
    <property type="match status" value="1"/>
</dbReference>
<dbReference type="GO" id="GO:0016787">
    <property type="term" value="F:hydrolase activity"/>
    <property type="evidence" value="ECO:0007669"/>
    <property type="project" value="UniProtKB-KW"/>
</dbReference>
<dbReference type="PROSITE" id="PS51194">
    <property type="entry name" value="HELICASE_CTER"/>
    <property type="match status" value="1"/>
</dbReference>
<evidence type="ECO:0000313" key="8">
    <source>
        <dbReference type="EMBL" id="MBB3109496.1"/>
    </source>
</evidence>
<organism evidence="8 9">
    <name type="scientific">Paenibacillus phyllosphaerae</name>
    <dbReference type="NCBI Taxonomy" id="274593"/>
    <lineage>
        <taxon>Bacteria</taxon>
        <taxon>Bacillati</taxon>
        <taxon>Bacillota</taxon>
        <taxon>Bacilli</taxon>
        <taxon>Bacillales</taxon>
        <taxon>Paenibacillaceae</taxon>
        <taxon>Paenibacillus</taxon>
    </lineage>
</organism>
<dbReference type="InterPro" id="IPR056329">
    <property type="entry name" value="CON_HrpB"/>
</dbReference>
<feature type="region of interest" description="Disordered" evidence="5">
    <location>
        <begin position="808"/>
        <end position="827"/>
    </location>
</feature>
<dbReference type="Proteomes" id="UP000570361">
    <property type="component" value="Unassembled WGS sequence"/>
</dbReference>
<dbReference type="InterPro" id="IPR014001">
    <property type="entry name" value="Helicase_ATP-bd"/>
</dbReference>
<name>A0A7W5FLT4_9BACL</name>
<dbReference type="Pfam" id="PF00271">
    <property type="entry name" value="Helicase_C"/>
    <property type="match status" value="1"/>
</dbReference>
<dbReference type="RefSeq" id="WP_183598576.1">
    <property type="nucleotide sequence ID" value="NZ_JACHXK010000002.1"/>
</dbReference>
<evidence type="ECO:0000256" key="3">
    <source>
        <dbReference type="ARBA" id="ARBA00022806"/>
    </source>
</evidence>
<keyword evidence="1" id="KW-0547">Nucleotide-binding</keyword>
<proteinExistence type="predicted"/>
<dbReference type="InterPro" id="IPR011545">
    <property type="entry name" value="DEAD/DEAH_box_helicase_dom"/>
</dbReference>
<protein>
    <submittedName>
        <fullName evidence="8">ATP-dependent helicase HrpB</fullName>
        <ecNumber evidence="8">3.6.4.13</ecNumber>
    </submittedName>
</protein>
<evidence type="ECO:0000256" key="5">
    <source>
        <dbReference type="SAM" id="MobiDB-lite"/>
    </source>
</evidence>
<evidence type="ECO:0000259" key="6">
    <source>
        <dbReference type="PROSITE" id="PS51192"/>
    </source>
</evidence>
<dbReference type="PANTHER" id="PTHR43519:SF1">
    <property type="entry name" value="ATP-DEPENDENT RNA HELICASE HRPB"/>
    <property type="match status" value="1"/>
</dbReference>
<dbReference type="Pfam" id="PF24473">
    <property type="entry name" value="CON_HrpB"/>
    <property type="match status" value="1"/>
</dbReference>
<feature type="domain" description="Helicase C-terminal" evidence="7">
    <location>
        <begin position="201"/>
        <end position="370"/>
    </location>
</feature>
<dbReference type="SMART" id="SM00487">
    <property type="entry name" value="DEXDc"/>
    <property type="match status" value="1"/>
</dbReference>
<keyword evidence="3 8" id="KW-0347">Helicase</keyword>
<dbReference type="InterPro" id="IPR010225">
    <property type="entry name" value="HrpB"/>
</dbReference>
<reference evidence="8 9" key="1">
    <citation type="submission" date="2020-08" db="EMBL/GenBank/DDBJ databases">
        <title>Genomic Encyclopedia of Type Strains, Phase III (KMG-III): the genomes of soil and plant-associated and newly described type strains.</title>
        <authorList>
            <person name="Whitman W."/>
        </authorList>
    </citation>
    <scope>NUCLEOTIDE SEQUENCE [LARGE SCALE GENOMIC DNA]</scope>
    <source>
        <strain evidence="8 9">CECT 5862</strain>
    </source>
</reference>
<comment type="caution">
    <text evidence="8">The sequence shown here is derived from an EMBL/GenBank/DDBJ whole genome shotgun (WGS) entry which is preliminary data.</text>
</comment>
<dbReference type="CDD" id="cd18791">
    <property type="entry name" value="SF2_C_RHA"/>
    <property type="match status" value="1"/>
</dbReference>
<dbReference type="Gene3D" id="1.20.120.1080">
    <property type="match status" value="1"/>
</dbReference>
<dbReference type="PROSITE" id="PS51192">
    <property type="entry name" value="HELICASE_ATP_BIND_1"/>
    <property type="match status" value="1"/>
</dbReference>
<dbReference type="EC" id="3.6.4.13" evidence="8"/>
<keyword evidence="2 8" id="KW-0378">Hydrolase</keyword>
<gene>
    <name evidence="8" type="ORF">FHS18_001548</name>
</gene>
<sequence>MNRLPIDEVLPELAQVLQATSNAVLVAAPGAGKTTRIPLALLGEHWLDSQRILMLEPRRIAARSAARFMAASIGEQAGGTVGYRVRMDTKVGPSTRIEVVTEGVLTRMLQHDPALEGVGLVIFDEFHERHLNSDLGLALCLQTQALFREDLRILVMSATIEAEPIAELLGGAPVTISEGRAYPVDTIYQAVRQEGRLEEAVVPALLEAIAKHEGDILVFLPGAGEIRRVQGRLASAGLPAGVDVTPLYGGMPAEAQDKAVSAAEQGRRKIVLATSIAESSVTVRGVRIVIDGGLSRVPKFSPRTGMARLETVPVSVASADQRRGRAGREAPGVCYRLWTEEQHRQLPPQSEPEIRAADMAPLALELAVWGIADPSELEWLDAPPAAAYGQATQLLAELGATEPGAPGTPTSHGRAMAELGMHPRLSHMVMKATELGLGGAACELAALLSDRDPLRTRSVDMRLRLAALQGNSKEEGDEAALRRMAEESRQWKQALGLPTGKSSRESAESCGLLLAFAYPDRIAQRRPDGRFLLSGGRGAAIAELQPLSGAAFLVAAELDDTGTDSRIRLAAPIALEELHAHCAQLIQEETEVRWDRGAEAVRARRRTRLGSLVLREGPLPDPDPALVMAALFHGLREQGLGLLPWTKPARQLQARALLMRKHNASWPDLSEEGLLDSLEAWLAPYVSGIRSRSELGKLNMTSIIENLLSWQERQQLESEVPTHLTVPSGSRIPVDYSDPDSPFLAVRLQELFGLTATPRIAGGKLPVTLHLLSPAHRPVQVTRDLASFWQDAYFEVKKDLKGRYPKHYWPDNPLEAAPTNRAKPRQH</sequence>
<dbReference type="CDD" id="cd17990">
    <property type="entry name" value="DEXHc_HrpB"/>
    <property type="match status" value="1"/>
</dbReference>
<dbReference type="InterPro" id="IPR027417">
    <property type="entry name" value="P-loop_NTPase"/>
</dbReference>
<dbReference type="Gene3D" id="3.40.50.300">
    <property type="entry name" value="P-loop containing nucleotide triphosphate hydrolases"/>
    <property type="match status" value="2"/>
</dbReference>